<name>A0A7G6U773_9BRAD</name>
<proteinExistence type="predicted"/>
<gene>
    <name evidence="1" type="ORF">HB776_29310</name>
</gene>
<reference evidence="2" key="1">
    <citation type="journal article" date="2020" name="Mol. Plant Microbe">
        <title>Rhizobial microsymbionts of the narrowly endemic Oxytropis species growing in Kamchatka are characterized by significant genetic diversity and possess a set of genes that are associated with T3SS and T6SS secretion systems and can affect the development of symbiosis.</title>
        <authorList>
            <person name="Safronova V."/>
            <person name="Guro P."/>
            <person name="Sazanova A."/>
            <person name="Kuznetsova I."/>
            <person name="Belimov A."/>
            <person name="Yakubov V."/>
            <person name="Chirak E."/>
            <person name="Afonin A."/>
            <person name="Gogolev Y."/>
            <person name="Andronov E."/>
            <person name="Tikhonovich I."/>
        </authorList>
    </citation>
    <scope>NUCLEOTIDE SEQUENCE [LARGE SCALE GENOMIC DNA]</scope>
    <source>
        <strain evidence="2">581</strain>
    </source>
</reference>
<dbReference type="NCBIfam" id="TIGR03223">
    <property type="entry name" value="Phn_opern_protn"/>
    <property type="match status" value="1"/>
</dbReference>
<dbReference type="Gene3D" id="3.90.1140.10">
    <property type="entry name" value="Cyclic phosphodiesterase"/>
    <property type="match status" value="1"/>
</dbReference>
<protein>
    <submittedName>
        <fullName evidence="1">DUF1045 domain-containing protein</fullName>
    </submittedName>
</protein>
<dbReference type="Pfam" id="PF06299">
    <property type="entry name" value="DUF1045"/>
    <property type="match status" value="1"/>
</dbReference>
<dbReference type="RefSeq" id="WP_184513635.1">
    <property type="nucleotide sequence ID" value="NZ_CP050292.1"/>
</dbReference>
<organism evidence="1 2">
    <name type="scientific">Tardiphaga robiniae</name>
    <dbReference type="NCBI Taxonomy" id="943830"/>
    <lineage>
        <taxon>Bacteria</taxon>
        <taxon>Pseudomonadati</taxon>
        <taxon>Pseudomonadota</taxon>
        <taxon>Alphaproteobacteria</taxon>
        <taxon>Hyphomicrobiales</taxon>
        <taxon>Nitrobacteraceae</taxon>
        <taxon>Tardiphaga</taxon>
    </lineage>
</organism>
<dbReference type="Proteomes" id="UP000515291">
    <property type="component" value="Chromosome"/>
</dbReference>
<sequence>MNEFPRYAIYYAPDTDSALSRFGAEILGYDPFTGNDVLVPGDLIIQAPDWPAVIKDPRKYGFHATLKAPFSLAPEATEADLIAAFDDFARMPRAIPKISPVVRIISGFTAVVPDAPSAELSILAQACVEGFEVFRAPMTPNDRARRKPENLTPRQVEQLDRFGYPYVRDDFRFHMTLTGRLAPERSAAVLAMLQQRFATLDLTSLRIDRIGLFHQTSATSRFQVLCHAPLTAT</sequence>
<evidence type="ECO:0000313" key="2">
    <source>
        <dbReference type="Proteomes" id="UP000515291"/>
    </source>
</evidence>
<dbReference type="PIRSF" id="PIRSF033328">
    <property type="entry name" value="Phest_Mll4975"/>
    <property type="match status" value="1"/>
</dbReference>
<dbReference type="AlphaFoldDB" id="A0A7G6U773"/>
<dbReference type="InterPro" id="IPR009389">
    <property type="entry name" value="DUF1045"/>
</dbReference>
<dbReference type="KEGG" id="trb:HB776_29310"/>
<accession>A0A7G6U773</accession>
<dbReference type="EMBL" id="CP050292">
    <property type="protein sequence ID" value="QND74855.1"/>
    <property type="molecule type" value="Genomic_DNA"/>
</dbReference>
<evidence type="ECO:0000313" key="1">
    <source>
        <dbReference type="EMBL" id="QND74855.1"/>
    </source>
</evidence>